<evidence type="ECO:0008006" key="3">
    <source>
        <dbReference type="Google" id="ProtNLM"/>
    </source>
</evidence>
<evidence type="ECO:0000313" key="1">
    <source>
        <dbReference type="EMBL" id="EXY74059.1"/>
    </source>
</evidence>
<evidence type="ECO:0000313" key="2">
    <source>
        <dbReference type="Proteomes" id="UP000020529"/>
    </source>
</evidence>
<dbReference type="InterPro" id="IPR036388">
    <property type="entry name" value="WH-like_DNA-bd_sf"/>
</dbReference>
<accession>A0A015SPA2</accession>
<dbReference type="EMBL" id="JGCY01000323">
    <property type="protein sequence ID" value="EXY74059.1"/>
    <property type="molecule type" value="Genomic_DNA"/>
</dbReference>
<dbReference type="Proteomes" id="UP000020529">
    <property type="component" value="Unassembled WGS sequence"/>
</dbReference>
<comment type="caution">
    <text evidence="1">The sequence shown here is derived from an EMBL/GenBank/DDBJ whole genome shotgun (WGS) entry which is preliminary data.</text>
</comment>
<dbReference type="InterPro" id="IPR019707">
    <property type="entry name" value="DUF2582"/>
</dbReference>
<gene>
    <name evidence="1" type="ORF">M124_2155</name>
</gene>
<dbReference type="AlphaFoldDB" id="A0A015SPA2"/>
<dbReference type="SMR" id="A0A015SPA2"/>
<proteinExistence type="predicted"/>
<dbReference type="RefSeq" id="WP_005788091.1">
    <property type="nucleotide sequence ID" value="NZ_JGCY01000323.1"/>
</dbReference>
<dbReference type="Gene3D" id="1.10.10.10">
    <property type="entry name" value="Winged helix-like DNA-binding domain superfamily/Winged helix DNA-binding domain"/>
    <property type="match status" value="1"/>
</dbReference>
<reference evidence="1 2" key="1">
    <citation type="submission" date="2014-02" db="EMBL/GenBank/DDBJ databases">
        <authorList>
            <person name="Sears C."/>
            <person name="Carroll K."/>
            <person name="Sack B.R."/>
            <person name="Qadri F."/>
            <person name="Myers L.L."/>
            <person name="Chung G.-T."/>
            <person name="Escheverria P."/>
            <person name="Fraser C.M."/>
            <person name="Sadzewicz L."/>
            <person name="Shefchek K.A."/>
            <person name="Tallon L."/>
            <person name="Das S.P."/>
            <person name="Daugherty S."/>
            <person name="Mongodin E.F."/>
        </authorList>
    </citation>
    <scope>NUCLEOTIDE SEQUENCE [LARGE SCALE GENOMIC DNA]</scope>
    <source>
        <strain evidence="2">3988T(B)14</strain>
    </source>
</reference>
<dbReference type="GeneID" id="60366977"/>
<name>A0A015SPA2_BACFG</name>
<protein>
    <recommendedName>
        <fullName evidence="3">Winged helix-turn-helix domain-containing protein</fullName>
    </recommendedName>
</protein>
<dbReference type="Pfam" id="PF10771">
    <property type="entry name" value="DUF2582"/>
    <property type="match status" value="1"/>
</dbReference>
<organism evidence="1 2">
    <name type="scientific">Bacteroides fragilis str. 3988T(B)14</name>
    <dbReference type="NCBI Taxonomy" id="1339315"/>
    <lineage>
        <taxon>Bacteria</taxon>
        <taxon>Pseudomonadati</taxon>
        <taxon>Bacteroidota</taxon>
        <taxon>Bacteroidia</taxon>
        <taxon>Bacteroidales</taxon>
        <taxon>Bacteroidaceae</taxon>
        <taxon>Bacteroides</taxon>
    </lineage>
</organism>
<dbReference type="PATRIC" id="fig|1339315.3.peg.2870"/>
<sequence>MLKEKAGEIAGKIWNALNGTEGLTAKQIKKATKLVDKDLFLGLGWLLREDKISTQEIEGELFVTLN</sequence>